<protein>
    <submittedName>
        <fullName evidence="1">Uncharacterized protein</fullName>
    </submittedName>
</protein>
<evidence type="ECO:0000313" key="2">
    <source>
        <dbReference type="Proteomes" id="UP000198942"/>
    </source>
</evidence>
<dbReference type="Proteomes" id="UP000198942">
    <property type="component" value="Unassembled WGS sequence"/>
</dbReference>
<dbReference type="EMBL" id="FOCL01000002">
    <property type="protein sequence ID" value="SEN07891.1"/>
    <property type="molecule type" value="Genomic_DNA"/>
</dbReference>
<dbReference type="AlphaFoldDB" id="A0A1H8DKQ0"/>
<dbReference type="RefSeq" id="WP_091209535.1">
    <property type="nucleotide sequence ID" value="NZ_FOCL01000002.1"/>
</dbReference>
<name>A0A1H8DKQ0_9SPHI</name>
<evidence type="ECO:0000313" key="1">
    <source>
        <dbReference type="EMBL" id="SEN07891.1"/>
    </source>
</evidence>
<accession>A0A1H8DKQ0</accession>
<dbReference type="OrthoDB" id="657403at2"/>
<dbReference type="PROSITE" id="PS51257">
    <property type="entry name" value="PROKAR_LIPOPROTEIN"/>
    <property type="match status" value="1"/>
</dbReference>
<sequence length="136" mass="15181">MRAKALILLIVFLLNTVVGFSCAIHMTHRDHGEADAHLSDHALFVTAPHEHTSQELIITANDPCCQGAVNNFVSQAKQVPASNPVLLLAPFVLISKPIDFYLSPVSSLRLSKFQIKDKRRRPPERDIRTTIQSFLI</sequence>
<keyword evidence="2" id="KW-1185">Reference proteome</keyword>
<proteinExistence type="predicted"/>
<gene>
    <name evidence="1" type="ORF">SAMN05192574_102387</name>
</gene>
<organism evidence="1 2">
    <name type="scientific">Mucilaginibacter gossypiicola</name>
    <dbReference type="NCBI Taxonomy" id="551995"/>
    <lineage>
        <taxon>Bacteria</taxon>
        <taxon>Pseudomonadati</taxon>
        <taxon>Bacteroidota</taxon>
        <taxon>Sphingobacteriia</taxon>
        <taxon>Sphingobacteriales</taxon>
        <taxon>Sphingobacteriaceae</taxon>
        <taxon>Mucilaginibacter</taxon>
    </lineage>
</organism>
<dbReference type="STRING" id="551995.SAMN05192574_102387"/>
<reference evidence="2" key="1">
    <citation type="submission" date="2016-10" db="EMBL/GenBank/DDBJ databases">
        <authorList>
            <person name="Varghese N."/>
            <person name="Submissions S."/>
        </authorList>
    </citation>
    <scope>NUCLEOTIDE SEQUENCE [LARGE SCALE GENOMIC DNA]</scope>
    <source>
        <strain evidence="2">Gh-48</strain>
    </source>
</reference>